<dbReference type="RefSeq" id="XP_007408895.1">
    <property type="nucleotide sequence ID" value="XM_007408833.1"/>
</dbReference>
<gene>
    <name evidence="1" type="ORF">MELLADRAFT_62309</name>
</gene>
<sequence length="129" mass="13989">MLPASLMQLYTGSNKDAREITHYNNTLSFTSLGVKVNQSVAGQKGIHTFQLSGQLAHQIGSALPLANKTPSYAQIYVVGDGGKAKANIWFGHVKKKQLSKGVMLQLQRVLNNVSPYVDFLKSSATILEA</sequence>
<dbReference type="HOGENOM" id="CLU_176687_0_0_1"/>
<dbReference type="GeneID" id="18929878"/>
<dbReference type="PANTHER" id="PTHR45786:SF74">
    <property type="entry name" value="ATP-DEPENDENT DNA HELICASE"/>
    <property type="match status" value="1"/>
</dbReference>
<evidence type="ECO:0000313" key="2">
    <source>
        <dbReference type="Proteomes" id="UP000001072"/>
    </source>
</evidence>
<dbReference type="KEGG" id="mlr:MELLADRAFT_62309"/>
<accession>F4RIH1</accession>
<dbReference type="STRING" id="747676.F4RIH1"/>
<reference evidence="2" key="1">
    <citation type="journal article" date="2011" name="Proc. Natl. Acad. Sci. U.S.A.">
        <title>Obligate biotrophy features unraveled by the genomic analysis of rust fungi.</title>
        <authorList>
            <person name="Duplessis S."/>
            <person name="Cuomo C.A."/>
            <person name="Lin Y.-C."/>
            <person name="Aerts A."/>
            <person name="Tisserant E."/>
            <person name="Veneault-Fourrey C."/>
            <person name="Joly D.L."/>
            <person name="Hacquard S."/>
            <person name="Amselem J."/>
            <person name="Cantarel B.L."/>
            <person name="Chiu R."/>
            <person name="Coutinho P.M."/>
            <person name="Feau N."/>
            <person name="Field M."/>
            <person name="Frey P."/>
            <person name="Gelhaye E."/>
            <person name="Goldberg J."/>
            <person name="Grabherr M.G."/>
            <person name="Kodira C.D."/>
            <person name="Kohler A."/>
            <person name="Kuees U."/>
            <person name="Lindquist E.A."/>
            <person name="Lucas S.M."/>
            <person name="Mago R."/>
            <person name="Mauceli E."/>
            <person name="Morin E."/>
            <person name="Murat C."/>
            <person name="Pangilinan J.L."/>
            <person name="Park R."/>
            <person name="Pearson M."/>
            <person name="Quesneville H."/>
            <person name="Rouhier N."/>
            <person name="Sakthikumar S."/>
            <person name="Salamov A.A."/>
            <person name="Schmutz J."/>
            <person name="Selles B."/>
            <person name="Shapiro H."/>
            <person name="Tanguay P."/>
            <person name="Tuskan G.A."/>
            <person name="Henrissat B."/>
            <person name="Van de Peer Y."/>
            <person name="Rouze P."/>
            <person name="Ellis J.G."/>
            <person name="Dodds P.N."/>
            <person name="Schein J.E."/>
            <person name="Zhong S."/>
            <person name="Hamelin R.C."/>
            <person name="Grigoriev I.V."/>
            <person name="Szabo L.J."/>
            <person name="Martin F."/>
        </authorList>
    </citation>
    <scope>NUCLEOTIDE SEQUENCE [LARGE SCALE GENOMIC DNA]</scope>
    <source>
        <strain evidence="2">98AG31 / pathotype 3-4-7</strain>
    </source>
</reference>
<dbReference type="AlphaFoldDB" id="F4RIH1"/>
<evidence type="ECO:0000313" key="1">
    <source>
        <dbReference type="EMBL" id="EGG07563.1"/>
    </source>
</evidence>
<keyword evidence="2" id="KW-1185">Reference proteome</keyword>
<dbReference type="EMBL" id="GL883103">
    <property type="protein sequence ID" value="EGG07563.1"/>
    <property type="molecule type" value="Genomic_DNA"/>
</dbReference>
<dbReference type="InParanoid" id="F4RIH1"/>
<proteinExistence type="predicted"/>
<dbReference type="PANTHER" id="PTHR45786">
    <property type="entry name" value="DNA BINDING PROTEIN-LIKE"/>
    <property type="match status" value="1"/>
</dbReference>
<organism evidence="2">
    <name type="scientific">Melampsora larici-populina (strain 98AG31 / pathotype 3-4-7)</name>
    <name type="common">Poplar leaf rust fungus</name>
    <dbReference type="NCBI Taxonomy" id="747676"/>
    <lineage>
        <taxon>Eukaryota</taxon>
        <taxon>Fungi</taxon>
        <taxon>Dikarya</taxon>
        <taxon>Basidiomycota</taxon>
        <taxon>Pucciniomycotina</taxon>
        <taxon>Pucciniomycetes</taxon>
        <taxon>Pucciniales</taxon>
        <taxon>Melampsoraceae</taxon>
        <taxon>Melampsora</taxon>
    </lineage>
</organism>
<dbReference type="OrthoDB" id="2447509at2759"/>
<protein>
    <submittedName>
        <fullName evidence="1">Uncharacterized protein</fullName>
    </submittedName>
</protein>
<dbReference type="VEuPathDB" id="FungiDB:MELLADRAFT_62309"/>
<name>F4RIH1_MELLP</name>
<dbReference type="Proteomes" id="UP000001072">
    <property type="component" value="Unassembled WGS sequence"/>
</dbReference>